<protein>
    <submittedName>
        <fullName evidence="1">Uncharacterized protein</fullName>
    </submittedName>
</protein>
<accession>D1W7P3</accession>
<evidence type="ECO:0000313" key="1">
    <source>
        <dbReference type="EMBL" id="EFA91458.1"/>
    </source>
</evidence>
<evidence type="ECO:0000313" key="2">
    <source>
        <dbReference type="Proteomes" id="UP000005283"/>
    </source>
</evidence>
<dbReference type="AlphaFoldDB" id="D1W7P3"/>
<reference evidence="1 2" key="1">
    <citation type="submission" date="2009-12" db="EMBL/GenBank/DDBJ databases">
        <title>Genome Sequence of Prevotella buccalis ATCC 35310.</title>
        <authorList>
            <person name="Durkin A.S."/>
            <person name="Madupu R."/>
            <person name="Torralba M."/>
            <person name="Methe B."/>
            <person name="Sutton G."/>
            <person name="Strausberg R.L."/>
            <person name="Nelson K.E."/>
        </authorList>
    </citation>
    <scope>NUCLEOTIDE SEQUENCE [LARGE SCALE GENOMIC DNA]</scope>
    <source>
        <strain evidence="1 2">ATCC 35310</strain>
    </source>
</reference>
<proteinExistence type="predicted"/>
<keyword evidence="2" id="KW-1185">Reference proteome</keyword>
<name>D1W7P3_9BACT</name>
<gene>
    <name evidence="1" type="ORF">HMPREF0650_1938</name>
</gene>
<organism evidence="1 2">
    <name type="scientific">Hoylesella buccalis ATCC 35310</name>
    <dbReference type="NCBI Taxonomy" id="679190"/>
    <lineage>
        <taxon>Bacteria</taxon>
        <taxon>Pseudomonadati</taxon>
        <taxon>Bacteroidota</taxon>
        <taxon>Bacteroidia</taxon>
        <taxon>Bacteroidales</taxon>
        <taxon>Prevotellaceae</taxon>
        <taxon>Hoylesella</taxon>
    </lineage>
</organism>
<dbReference type="EMBL" id="ADEG01000087">
    <property type="protein sequence ID" value="EFA91458.1"/>
    <property type="molecule type" value="Genomic_DNA"/>
</dbReference>
<comment type="caution">
    <text evidence="1">The sequence shown here is derived from an EMBL/GenBank/DDBJ whole genome shotgun (WGS) entry which is preliminary data.</text>
</comment>
<dbReference type="Proteomes" id="UP000005283">
    <property type="component" value="Unassembled WGS sequence"/>
</dbReference>
<sequence>MTETQWMFGRREIATLPNIHHVFNIKRTKLQLIFMGDGRS</sequence>